<dbReference type="AlphaFoldDB" id="A0AAU7PNN5"/>
<evidence type="ECO:0000259" key="5">
    <source>
        <dbReference type="PROSITE" id="PS50893"/>
    </source>
</evidence>
<dbReference type="GO" id="GO:0005524">
    <property type="term" value="F:ATP binding"/>
    <property type="evidence" value="ECO:0007669"/>
    <property type="project" value="UniProtKB-KW"/>
</dbReference>
<dbReference type="InterPro" id="IPR050153">
    <property type="entry name" value="Metal_Ion_Import_ABC"/>
</dbReference>
<evidence type="ECO:0000256" key="3">
    <source>
        <dbReference type="ARBA" id="ARBA00022741"/>
    </source>
</evidence>
<feature type="domain" description="ABC transporter" evidence="5">
    <location>
        <begin position="5"/>
        <end position="239"/>
    </location>
</feature>
<organism evidence="6">
    <name type="scientific">Lacrimispora sp. BS-2</name>
    <dbReference type="NCBI Taxonomy" id="3151850"/>
    <lineage>
        <taxon>Bacteria</taxon>
        <taxon>Bacillati</taxon>
        <taxon>Bacillota</taxon>
        <taxon>Clostridia</taxon>
        <taxon>Lachnospirales</taxon>
        <taxon>Lachnospiraceae</taxon>
        <taxon>Lacrimispora</taxon>
    </lineage>
</organism>
<dbReference type="PANTHER" id="PTHR42734">
    <property type="entry name" value="METAL TRANSPORT SYSTEM ATP-BINDING PROTEIN TM_0124-RELATED"/>
    <property type="match status" value="1"/>
</dbReference>
<evidence type="ECO:0000256" key="4">
    <source>
        <dbReference type="ARBA" id="ARBA00022840"/>
    </source>
</evidence>
<dbReference type="InterPro" id="IPR003593">
    <property type="entry name" value="AAA+_ATPase"/>
</dbReference>
<keyword evidence="2" id="KW-0813">Transport</keyword>
<dbReference type="Gene3D" id="3.40.50.300">
    <property type="entry name" value="P-loop containing nucleotide triphosphate hydrolases"/>
    <property type="match status" value="1"/>
</dbReference>
<comment type="similarity">
    <text evidence="1">Belongs to the ABC transporter superfamily.</text>
</comment>
<protein>
    <submittedName>
        <fullName evidence="6">ABC transporter ATP-binding protein</fullName>
    </submittedName>
</protein>
<dbReference type="PROSITE" id="PS50893">
    <property type="entry name" value="ABC_TRANSPORTER_2"/>
    <property type="match status" value="1"/>
</dbReference>
<dbReference type="SMART" id="SM00382">
    <property type="entry name" value="AAA"/>
    <property type="match status" value="1"/>
</dbReference>
<sequence length="260" mass="29168">MSKLLEVQDGCFAYTQNHPLLQNITFSLDGGQVMAIMGRNGIGKTTLIKCIVGILSWNSGFSAISGKRSQKNKPMKEIGYVPQAHRVSFDYSVRDMVVFGKAGHSSFFAMPSPKDYDLADQMLKKIGIYDLRDNPCNKLSGGQLQLVYIARALINAPQLLVLDEPESHLDFRNQIRLLKLIQSVVSEKNIACIINTHYPNHALRIADKCFLLGEQDYIVGKTEQVMTGANIQKFFGVYSHSVEFQYKGERMTSFSFLDEA</sequence>
<keyword evidence="4 6" id="KW-0067">ATP-binding</keyword>
<evidence type="ECO:0000256" key="2">
    <source>
        <dbReference type="ARBA" id="ARBA00022448"/>
    </source>
</evidence>
<dbReference type="EMBL" id="CP157940">
    <property type="protein sequence ID" value="XBS53854.1"/>
    <property type="molecule type" value="Genomic_DNA"/>
</dbReference>
<evidence type="ECO:0000256" key="1">
    <source>
        <dbReference type="ARBA" id="ARBA00005417"/>
    </source>
</evidence>
<dbReference type="PANTHER" id="PTHR42734:SF6">
    <property type="entry name" value="MOLYBDATE IMPORT ATP-BINDING PROTEIN MOLC"/>
    <property type="match status" value="1"/>
</dbReference>
<dbReference type="GO" id="GO:0016887">
    <property type="term" value="F:ATP hydrolysis activity"/>
    <property type="evidence" value="ECO:0007669"/>
    <property type="project" value="InterPro"/>
</dbReference>
<reference evidence="6" key="1">
    <citation type="submission" date="2024-06" db="EMBL/GenBank/DDBJ databases">
        <title>Lacrimispora cavernae sp. nov., a novel anaerobe isolated from bat guano pile inside a cave.</title>
        <authorList>
            <person name="Miller S.L."/>
            <person name="Lu N."/>
            <person name="King J."/>
            <person name="Sankaranarayanan K."/>
            <person name="Lawson P.A."/>
        </authorList>
    </citation>
    <scope>NUCLEOTIDE SEQUENCE</scope>
    <source>
        <strain evidence="6">BS-2</strain>
    </source>
</reference>
<keyword evidence="3" id="KW-0547">Nucleotide-binding</keyword>
<dbReference type="InterPro" id="IPR027417">
    <property type="entry name" value="P-loop_NTPase"/>
</dbReference>
<dbReference type="RefSeq" id="WP_349946102.1">
    <property type="nucleotide sequence ID" value="NZ_CP157940.1"/>
</dbReference>
<dbReference type="FunFam" id="3.40.50.300:FF:000134">
    <property type="entry name" value="Iron-enterobactin ABC transporter ATP-binding protein"/>
    <property type="match status" value="1"/>
</dbReference>
<gene>
    <name evidence="6" type="ORF">ABFV83_18935</name>
</gene>
<evidence type="ECO:0000313" key="6">
    <source>
        <dbReference type="EMBL" id="XBS53854.1"/>
    </source>
</evidence>
<dbReference type="Pfam" id="PF00005">
    <property type="entry name" value="ABC_tran"/>
    <property type="match status" value="1"/>
</dbReference>
<dbReference type="SUPFAM" id="SSF52540">
    <property type="entry name" value="P-loop containing nucleoside triphosphate hydrolases"/>
    <property type="match status" value="1"/>
</dbReference>
<name>A0AAU7PNN5_9FIRM</name>
<accession>A0AAU7PNN5</accession>
<dbReference type="InterPro" id="IPR003439">
    <property type="entry name" value="ABC_transporter-like_ATP-bd"/>
</dbReference>
<proteinExistence type="inferred from homology"/>